<dbReference type="RefSeq" id="WP_345338760.1">
    <property type="nucleotide sequence ID" value="NZ_BAABLI010000007.1"/>
</dbReference>
<reference evidence="11" key="1">
    <citation type="journal article" date="2019" name="Int. J. Syst. Evol. Microbiol.">
        <title>The Global Catalogue of Microorganisms (GCM) 10K type strain sequencing project: providing services to taxonomists for standard genome sequencing and annotation.</title>
        <authorList>
            <consortium name="The Broad Institute Genomics Platform"/>
            <consortium name="The Broad Institute Genome Sequencing Center for Infectious Disease"/>
            <person name="Wu L."/>
            <person name="Ma J."/>
        </authorList>
    </citation>
    <scope>NUCLEOTIDE SEQUENCE [LARGE SCALE GENOMIC DNA]</scope>
    <source>
        <strain evidence="11">CGMCC 1.10992</strain>
    </source>
</reference>
<evidence type="ECO:0000259" key="8">
    <source>
        <dbReference type="Pfam" id="PF02683"/>
    </source>
</evidence>
<evidence type="ECO:0000256" key="4">
    <source>
        <dbReference type="ARBA" id="ARBA00022989"/>
    </source>
</evidence>
<gene>
    <name evidence="10" type="ORF">ACFSJ3_01230</name>
</gene>
<dbReference type="CDD" id="cd02953">
    <property type="entry name" value="DsbDgamma"/>
    <property type="match status" value="1"/>
</dbReference>
<feature type="transmembrane region" description="Helical" evidence="7">
    <location>
        <begin position="383"/>
        <end position="405"/>
    </location>
</feature>
<dbReference type="InterPro" id="IPR036249">
    <property type="entry name" value="Thioredoxin-like_sf"/>
</dbReference>
<dbReference type="PROSITE" id="PS00194">
    <property type="entry name" value="THIOREDOXIN_1"/>
    <property type="match status" value="1"/>
</dbReference>
<dbReference type="PANTHER" id="PTHR32234">
    <property type="entry name" value="THIOL:DISULFIDE INTERCHANGE PROTEIN DSBD"/>
    <property type="match status" value="1"/>
</dbReference>
<organism evidence="10 11">
    <name type="scientific">Corallincola platygyrae</name>
    <dbReference type="NCBI Taxonomy" id="1193278"/>
    <lineage>
        <taxon>Bacteria</taxon>
        <taxon>Pseudomonadati</taxon>
        <taxon>Pseudomonadota</taxon>
        <taxon>Gammaproteobacteria</taxon>
        <taxon>Alteromonadales</taxon>
        <taxon>Psychromonadaceae</taxon>
        <taxon>Corallincola</taxon>
    </lineage>
</organism>
<keyword evidence="4 7" id="KW-1133">Transmembrane helix</keyword>
<keyword evidence="2 7" id="KW-0812">Transmembrane</keyword>
<evidence type="ECO:0000256" key="5">
    <source>
        <dbReference type="ARBA" id="ARBA00023136"/>
    </source>
</evidence>
<comment type="caution">
    <text evidence="10">The sequence shown here is derived from an EMBL/GenBank/DDBJ whole genome shotgun (WGS) entry which is preliminary data.</text>
</comment>
<dbReference type="Pfam" id="PF02683">
    <property type="entry name" value="DsbD_TM"/>
    <property type="match status" value="1"/>
</dbReference>
<feature type="transmembrane region" description="Helical" evidence="7">
    <location>
        <begin position="336"/>
        <end position="362"/>
    </location>
</feature>
<evidence type="ECO:0000256" key="1">
    <source>
        <dbReference type="ARBA" id="ARBA00004141"/>
    </source>
</evidence>
<dbReference type="InterPro" id="IPR003834">
    <property type="entry name" value="Cyt_c_assmbl_TM_dom"/>
</dbReference>
<sequence>MTRWLILLAVFINTIFISTVFSPLANASVDDAAFERSAASEPQQHPHIEVQLVSELSHWQPNETNWVAVVLRHEHHWHTYWANPGESGLPTRIKWTLPEGVSAGDIQWPVPKRIEAAGIINIGFEDDTLLMVRLTGSPADNSGAVRIQADVSWLVCKEACIPGDASLKMSVPLIVSGENDGNIPLKTEFAQAFTDTRSLVPQQHSFIATSAVTETEIQLQLAATDLEQSQLDLQQVLKSDLFAEQESLVQASATPSWQVSGKTHSEETLIATLPLNDYFLELPDTTHWVMITPQNQKIRFSAESGAIVSPTIDPGALSGSGEQLTAPPTQASTTPLLLLMAMALVGGLLLNLMPCVFPVLAIKAVSLVKLRGKEKQEARKHGWLYLAGIQASLLLLSGLLLALKLSGQQLGWGFQLQDPWFLAVLATLMFAMGLALFGVFELGARFMSLGQEQVNQGGYKASFLSGVLAVVVASPCMTPLMAPAVGAALTLPAIEMVAIMLSLGFGLALPFWAISMVPKLAALLPKPGAWLETFKQAMAFPLLLTSVWLLWLLSNHQILAVIATLLVWVIAAFVIWLQRRQLRRTLVVTTVILVASLISYFVVMPSQRSELALPEQVYSQELLQQKLSDAQPVLVNMTADWCLTCKVNERVTFADSDVKQAFNELGVSYLVGDWTHQDAAITQYLDKFQHAGVPLYVIYDTQGNSQVLPQLLTPALLIDSLQKAVEVKSISATASE</sequence>
<dbReference type="InterPro" id="IPR017937">
    <property type="entry name" value="Thioredoxin_CS"/>
</dbReference>
<feature type="transmembrane region" description="Helical" evidence="7">
    <location>
        <begin position="584"/>
        <end position="603"/>
    </location>
</feature>
<evidence type="ECO:0000256" key="3">
    <source>
        <dbReference type="ARBA" id="ARBA00022748"/>
    </source>
</evidence>
<feature type="transmembrane region" description="Helical" evidence="7">
    <location>
        <begin position="461"/>
        <end position="481"/>
    </location>
</feature>
<feature type="domain" description="Thiol:disulfide interchange protein DsbD N-terminal" evidence="9">
    <location>
        <begin position="59"/>
        <end position="167"/>
    </location>
</feature>
<dbReference type="InterPro" id="IPR035671">
    <property type="entry name" value="DsbD_gamma"/>
</dbReference>
<proteinExistence type="predicted"/>
<feature type="transmembrane region" description="Helical" evidence="7">
    <location>
        <begin position="420"/>
        <end position="440"/>
    </location>
</feature>
<dbReference type="SUPFAM" id="SSF52833">
    <property type="entry name" value="Thioredoxin-like"/>
    <property type="match status" value="1"/>
</dbReference>
<evidence type="ECO:0000259" key="9">
    <source>
        <dbReference type="Pfam" id="PF11412"/>
    </source>
</evidence>
<dbReference type="Proteomes" id="UP001597380">
    <property type="component" value="Unassembled WGS sequence"/>
</dbReference>
<evidence type="ECO:0000313" key="11">
    <source>
        <dbReference type="Proteomes" id="UP001597380"/>
    </source>
</evidence>
<keyword evidence="11" id="KW-1185">Reference proteome</keyword>
<keyword evidence="3" id="KW-0201">Cytochrome c-type biogenesis</keyword>
<keyword evidence="6" id="KW-0676">Redox-active center</keyword>
<dbReference type="Gene3D" id="3.40.30.10">
    <property type="entry name" value="Glutaredoxin"/>
    <property type="match status" value="1"/>
</dbReference>
<protein>
    <submittedName>
        <fullName evidence="10">Protein-disulfide reductase DsbD family protein</fullName>
    </submittedName>
</protein>
<evidence type="ECO:0000313" key="10">
    <source>
        <dbReference type="EMBL" id="MFD2094593.1"/>
    </source>
</evidence>
<dbReference type="EMBL" id="JBHUHT010000004">
    <property type="protein sequence ID" value="MFD2094593.1"/>
    <property type="molecule type" value="Genomic_DNA"/>
</dbReference>
<name>A0ABW4XHT6_9GAMM</name>
<evidence type="ECO:0000256" key="6">
    <source>
        <dbReference type="ARBA" id="ARBA00023284"/>
    </source>
</evidence>
<evidence type="ECO:0000256" key="2">
    <source>
        <dbReference type="ARBA" id="ARBA00022692"/>
    </source>
</evidence>
<evidence type="ECO:0000256" key="7">
    <source>
        <dbReference type="SAM" id="Phobius"/>
    </source>
</evidence>
<dbReference type="Pfam" id="PF11412">
    <property type="entry name" value="DsbD_N"/>
    <property type="match status" value="1"/>
</dbReference>
<feature type="transmembrane region" description="Helical" evidence="7">
    <location>
        <begin position="534"/>
        <end position="552"/>
    </location>
</feature>
<keyword evidence="5 7" id="KW-0472">Membrane</keyword>
<feature type="transmembrane region" description="Helical" evidence="7">
    <location>
        <begin position="558"/>
        <end position="577"/>
    </location>
</feature>
<dbReference type="PANTHER" id="PTHR32234:SF3">
    <property type="entry name" value="SUPPRESSION OF COPPER SENSITIVITY PROTEIN"/>
    <property type="match status" value="1"/>
</dbReference>
<feature type="transmembrane region" description="Helical" evidence="7">
    <location>
        <begin position="493"/>
        <end position="514"/>
    </location>
</feature>
<accession>A0ABW4XHT6</accession>
<dbReference type="Pfam" id="PF13899">
    <property type="entry name" value="Thioredoxin_7"/>
    <property type="match status" value="1"/>
</dbReference>
<dbReference type="InterPro" id="IPR028250">
    <property type="entry name" value="DsbDN"/>
</dbReference>
<comment type="subcellular location">
    <subcellularLocation>
        <location evidence="1">Membrane</location>
        <topology evidence="1">Multi-pass membrane protein</topology>
    </subcellularLocation>
</comment>
<feature type="domain" description="Cytochrome C biogenesis protein transmembrane" evidence="8">
    <location>
        <begin position="337"/>
        <end position="550"/>
    </location>
</feature>